<sequence>MIVLEEMMQGRRARGSPRRRWVQEVIDDMRMTAADADQLAQNMEFFRTAVMGARLRKGQVT</sequence>
<name>A0A0B6Z3R6_9EUPU</name>
<evidence type="ECO:0000313" key="1">
    <source>
        <dbReference type="EMBL" id="CEK63274.1"/>
    </source>
</evidence>
<organism evidence="1">
    <name type="scientific">Arion vulgaris</name>
    <dbReference type="NCBI Taxonomy" id="1028688"/>
    <lineage>
        <taxon>Eukaryota</taxon>
        <taxon>Metazoa</taxon>
        <taxon>Spiralia</taxon>
        <taxon>Lophotrochozoa</taxon>
        <taxon>Mollusca</taxon>
        <taxon>Gastropoda</taxon>
        <taxon>Heterobranchia</taxon>
        <taxon>Euthyneura</taxon>
        <taxon>Panpulmonata</taxon>
        <taxon>Eupulmonata</taxon>
        <taxon>Stylommatophora</taxon>
        <taxon>Helicina</taxon>
        <taxon>Arionoidea</taxon>
        <taxon>Arionidae</taxon>
        <taxon>Arion</taxon>
    </lineage>
</organism>
<protein>
    <submittedName>
        <fullName evidence="1">Uncharacterized protein</fullName>
    </submittedName>
</protein>
<dbReference type="AlphaFoldDB" id="A0A0B6Z3R6"/>
<gene>
    <name evidence="1" type="primary">ORF47755</name>
</gene>
<dbReference type="EMBL" id="HACG01016409">
    <property type="protein sequence ID" value="CEK63274.1"/>
    <property type="molecule type" value="Transcribed_RNA"/>
</dbReference>
<proteinExistence type="predicted"/>
<reference evidence="1" key="1">
    <citation type="submission" date="2014-12" db="EMBL/GenBank/DDBJ databases">
        <title>Insight into the proteome of Arion vulgaris.</title>
        <authorList>
            <person name="Aradska J."/>
            <person name="Bulat T."/>
            <person name="Smidak R."/>
            <person name="Sarate P."/>
            <person name="Gangsoo J."/>
            <person name="Sialana F."/>
            <person name="Bilban M."/>
            <person name="Lubec G."/>
        </authorList>
    </citation>
    <scope>NUCLEOTIDE SEQUENCE</scope>
    <source>
        <tissue evidence="1">Skin</tissue>
    </source>
</reference>
<accession>A0A0B6Z3R6</accession>